<protein>
    <submittedName>
        <fullName evidence="1">Uncharacterized protein</fullName>
    </submittedName>
</protein>
<gene>
    <name evidence="1" type="ORF">BC938DRAFT_477827</name>
</gene>
<organism evidence="1 2">
    <name type="scientific">Jimgerdemannia flammicorona</name>
    <dbReference type="NCBI Taxonomy" id="994334"/>
    <lineage>
        <taxon>Eukaryota</taxon>
        <taxon>Fungi</taxon>
        <taxon>Fungi incertae sedis</taxon>
        <taxon>Mucoromycota</taxon>
        <taxon>Mucoromycotina</taxon>
        <taxon>Endogonomycetes</taxon>
        <taxon>Endogonales</taxon>
        <taxon>Endogonaceae</taxon>
        <taxon>Jimgerdemannia</taxon>
    </lineage>
</organism>
<evidence type="ECO:0000313" key="2">
    <source>
        <dbReference type="Proteomes" id="UP000274822"/>
    </source>
</evidence>
<comment type="caution">
    <text evidence="1">The sequence shown here is derived from an EMBL/GenBank/DDBJ whole genome shotgun (WGS) entry which is preliminary data.</text>
</comment>
<sequence length="59" mass="6619">MLRSLSFASRARLSPQAVSYLARYFSSSPSLWTLRILSSPLHFSPTQSLIHTANSIIRP</sequence>
<evidence type="ECO:0000313" key="1">
    <source>
        <dbReference type="EMBL" id="RUS34913.1"/>
    </source>
</evidence>
<keyword evidence="2" id="KW-1185">Reference proteome</keyword>
<reference evidence="1 2" key="1">
    <citation type="journal article" date="2018" name="New Phytol.">
        <title>Phylogenomics of Endogonaceae and evolution of mycorrhizas within Mucoromycota.</title>
        <authorList>
            <person name="Chang Y."/>
            <person name="Desiro A."/>
            <person name="Na H."/>
            <person name="Sandor L."/>
            <person name="Lipzen A."/>
            <person name="Clum A."/>
            <person name="Barry K."/>
            <person name="Grigoriev I.V."/>
            <person name="Martin F.M."/>
            <person name="Stajich J.E."/>
            <person name="Smith M.E."/>
            <person name="Bonito G."/>
            <person name="Spatafora J.W."/>
        </authorList>
    </citation>
    <scope>NUCLEOTIDE SEQUENCE [LARGE SCALE GENOMIC DNA]</scope>
    <source>
        <strain evidence="1 2">AD002</strain>
    </source>
</reference>
<dbReference type="Proteomes" id="UP000274822">
    <property type="component" value="Unassembled WGS sequence"/>
</dbReference>
<proteinExistence type="predicted"/>
<dbReference type="EMBL" id="RBNJ01000297">
    <property type="protein sequence ID" value="RUS34913.1"/>
    <property type="molecule type" value="Genomic_DNA"/>
</dbReference>
<name>A0A433QYQ5_9FUNG</name>
<accession>A0A433QYQ5</accession>
<dbReference type="AlphaFoldDB" id="A0A433QYQ5"/>